<keyword evidence="1" id="KW-0472">Membrane</keyword>
<sequence length="59" mass="6836">MKKSEIILWVISILSFVGMLTLLFLVLTLMNHLAEYKGHYYELLDILSQINNKIHYPGG</sequence>
<accession>A0A8S5PDX8</accession>
<dbReference type="EMBL" id="BK015407">
    <property type="protein sequence ID" value="DAE05286.1"/>
    <property type="molecule type" value="Genomic_DNA"/>
</dbReference>
<proteinExistence type="predicted"/>
<evidence type="ECO:0000256" key="1">
    <source>
        <dbReference type="SAM" id="Phobius"/>
    </source>
</evidence>
<feature type="transmembrane region" description="Helical" evidence="1">
    <location>
        <begin position="6"/>
        <end position="30"/>
    </location>
</feature>
<evidence type="ECO:0000313" key="2">
    <source>
        <dbReference type="EMBL" id="DAE05286.1"/>
    </source>
</evidence>
<reference evidence="2" key="1">
    <citation type="journal article" date="2021" name="Proc. Natl. Acad. Sci. U.S.A.">
        <title>A Catalog of Tens of Thousands of Viruses from Human Metagenomes Reveals Hidden Associations with Chronic Diseases.</title>
        <authorList>
            <person name="Tisza M.J."/>
            <person name="Buck C.B."/>
        </authorList>
    </citation>
    <scope>NUCLEOTIDE SEQUENCE</scope>
    <source>
        <strain evidence="2">CtWKa2</strain>
    </source>
</reference>
<keyword evidence="1" id="KW-0812">Transmembrane</keyword>
<protein>
    <submittedName>
        <fullName evidence="2">Uncharacterized protein</fullName>
    </submittedName>
</protein>
<keyword evidence="1" id="KW-1133">Transmembrane helix</keyword>
<organism evidence="2">
    <name type="scientific">Siphoviridae sp. ctWKa2</name>
    <dbReference type="NCBI Taxonomy" id="2825537"/>
    <lineage>
        <taxon>Viruses</taxon>
        <taxon>Duplodnaviria</taxon>
        <taxon>Heunggongvirae</taxon>
        <taxon>Uroviricota</taxon>
        <taxon>Caudoviricetes</taxon>
    </lineage>
</organism>
<name>A0A8S5PDX8_9CAUD</name>